<evidence type="ECO:0000313" key="2">
    <source>
        <dbReference type="Proteomes" id="UP000054217"/>
    </source>
</evidence>
<dbReference type="InParanoid" id="A0A0C3IZ57"/>
<dbReference type="EMBL" id="KN831983">
    <property type="protein sequence ID" value="KIO02083.1"/>
    <property type="molecule type" value="Genomic_DNA"/>
</dbReference>
<reference evidence="1 2" key="1">
    <citation type="submission" date="2014-04" db="EMBL/GenBank/DDBJ databases">
        <authorList>
            <consortium name="DOE Joint Genome Institute"/>
            <person name="Kuo A."/>
            <person name="Kohler A."/>
            <person name="Costa M.D."/>
            <person name="Nagy L.G."/>
            <person name="Floudas D."/>
            <person name="Copeland A."/>
            <person name="Barry K.W."/>
            <person name="Cichocki N."/>
            <person name="Veneault-Fourrey C."/>
            <person name="LaButti K."/>
            <person name="Lindquist E.A."/>
            <person name="Lipzen A."/>
            <person name="Lundell T."/>
            <person name="Morin E."/>
            <person name="Murat C."/>
            <person name="Sun H."/>
            <person name="Tunlid A."/>
            <person name="Henrissat B."/>
            <person name="Grigoriev I.V."/>
            <person name="Hibbett D.S."/>
            <person name="Martin F."/>
            <person name="Nordberg H.P."/>
            <person name="Cantor M.N."/>
            <person name="Hua S.X."/>
        </authorList>
    </citation>
    <scope>NUCLEOTIDE SEQUENCE [LARGE SCALE GENOMIC DNA]</scope>
    <source>
        <strain evidence="1 2">Marx 270</strain>
    </source>
</reference>
<dbReference type="HOGENOM" id="CLU_1040359_0_0_1"/>
<evidence type="ECO:0000313" key="1">
    <source>
        <dbReference type="EMBL" id="KIO02083.1"/>
    </source>
</evidence>
<name>A0A0C3IZ57_PISTI</name>
<accession>A0A0C3IZ57</accession>
<gene>
    <name evidence="1" type="ORF">M404DRAFT_148351</name>
</gene>
<sequence length="268" mass="30488">FRWIFIPWLQEELDSYHDRVNHMAKQHDCNKVLPHGVAELIFDSPQDYGALDLKASSLFQDWATLKHVRELYVDANHPVFDLVPRALNAHLEECYNILGRPAITRFTIWDVYLDLLHAVQDCALLPSLSVSLSTDTEANDSLPLLDGQRDLPLHKTNNGYYYMGRVGGGLSLGESTLGAYQKELKCFQTKFMCGTSMTWMMPRMNLTLSRALTLSLQNFLTKRGLIMRMTGAKYTCVLSVTRCGGLLPICLLFLNALHLCYDRPFSHL</sequence>
<organism evidence="1 2">
    <name type="scientific">Pisolithus tinctorius Marx 270</name>
    <dbReference type="NCBI Taxonomy" id="870435"/>
    <lineage>
        <taxon>Eukaryota</taxon>
        <taxon>Fungi</taxon>
        <taxon>Dikarya</taxon>
        <taxon>Basidiomycota</taxon>
        <taxon>Agaricomycotina</taxon>
        <taxon>Agaricomycetes</taxon>
        <taxon>Agaricomycetidae</taxon>
        <taxon>Boletales</taxon>
        <taxon>Sclerodermatineae</taxon>
        <taxon>Pisolithaceae</taxon>
        <taxon>Pisolithus</taxon>
    </lineage>
</organism>
<dbReference type="Proteomes" id="UP000054217">
    <property type="component" value="Unassembled WGS sequence"/>
</dbReference>
<keyword evidence="2" id="KW-1185">Reference proteome</keyword>
<dbReference type="AlphaFoldDB" id="A0A0C3IZ57"/>
<reference evidence="2" key="2">
    <citation type="submission" date="2015-01" db="EMBL/GenBank/DDBJ databases">
        <title>Evolutionary Origins and Diversification of the Mycorrhizal Mutualists.</title>
        <authorList>
            <consortium name="DOE Joint Genome Institute"/>
            <consortium name="Mycorrhizal Genomics Consortium"/>
            <person name="Kohler A."/>
            <person name="Kuo A."/>
            <person name="Nagy L.G."/>
            <person name="Floudas D."/>
            <person name="Copeland A."/>
            <person name="Barry K.W."/>
            <person name="Cichocki N."/>
            <person name="Veneault-Fourrey C."/>
            <person name="LaButti K."/>
            <person name="Lindquist E.A."/>
            <person name="Lipzen A."/>
            <person name="Lundell T."/>
            <person name="Morin E."/>
            <person name="Murat C."/>
            <person name="Riley R."/>
            <person name="Ohm R."/>
            <person name="Sun H."/>
            <person name="Tunlid A."/>
            <person name="Henrissat B."/>
            <person name="Grigoriev I.V."/>
            <person name="Hibbett D.S."/>
            <person name="Martin F."/>
        </authorList>
    </citation>
    <scope>NUCLEOTIDE SEQUENCE [LARGE SCALE GENOMIC DNA]</scope>
    <source>
        <strain evidence="2">Marx 270</strain>
    </source>
</reference>
<feature type="non-terminal residue" evidence="1">
    <location>
        <position position="1"/>
    </location>
</feature>
<dbReference type="STRING" id="870435.A0A0C3IZ57"/>
<protein>
    <submittedName>
        <fullName evidence="1">Uncharacterized protein</fullName>
    </submittedName>
</protein>
<proteinExistence type="predicted"/>
<dbReference type="OrthoDB" id="5946233at2759"/>